<dbReference type="InterPro" id="IPR029016">
    <property type="entry name" value="GAF-like_dom_sf"/>
</dbReference>
<evidence type="ECO:0000313" key="15">
    <source>
        <dbReference type="EMBL" id="AZW15834.1"/>
    </source>
</evidence>
<evidence type="ECO:0000256" key="8">
    <source>
        <dbReference type="ARBA" id="ARBA00022777"/>
    </source>
</evidence>
<evidence type="ECO:0000256" key="10">
    <source>
        <dbReference type="ARBA" id="ARBA00022989"/>
    </source>
</evidence>
<feature type="domain" description="Histidine kinase" evidence="14">
    <location>
        <begin position="685"/>
        <end position="898"/>
    </location>
</feature>
<sequence length="907" mass="98926">MAEPGARRPDPDRLLQSLRQEEQAARRGRLRIYFGASAGVGKTYAMLAGAHAQMAQGTDVLAGVVETHGRQETRRLLEGLPQLPPRQLPYRGRELPEFDLEGALRRRPGLVLLDELAHSNAPGAQHAKRWQDVQDLLHAGIDVWTTLNVQHLESLNEAVGGITGVRVWETVPDDIFDQADEIILVDLSADELLRRLKDGKVYVPEQARHATRNFFRKGNLIALRELALRRTAEHVDEDVQAYRRDAAIQPVWRTREALAACIGPDGDAEHLVRSAHRLAQQLDCEWHAITIEGLRVQPPPEGQARRLERALALAESLGAHCETLAGTDRVEATARYARRHNVTKIVVGRAQGGWARVPWLDRLLTPGRLWHGRGFAEQLARACPDIDILRVAAPAHAPAPPAGREPPSPARAAPRRWSGYGWALAYCALATGVSQAAFPLLHQTNIVMFYLLAVVGVALRHGRGPAALASVVSVPLFDYFFVQPISSFAVSDVQYVLTFAVLLGVGLLIGQLTAGLRVQAETSVKREADARALYEFARELSSALQSEQIVQAAETFLKAAFDADSALYILGLDDRLRLAASCGMAPEPALAQWVQDHGQPAGAGTRTLANSPLLYLPLAAPMRVRGVLVLRTARPVAASPAAWRQAQAYATLIAIAVERLHYVEVAQQALLNVESEKLRNSLLAAVSHDLRTPLTGLIGMTETLARGSPDAATQEQALAIRDQARRMHLMVVNLLDMARLQSHGAPLKREWQSIEELVGAALATMRETLRAHRLRVLPLSDLPLVECDGILIERVLCNLLENAAKYSPPGGAITLEGQVRGEVLQVSVTDQGPGIAPGREELVFQKFTRGERESPLPGVGLGLSVCRAIIQAHHGRIWVEPAPGGQGARFAFELPLGQPPAIETETP</sequence>
<dbReference type="PANTHER" id="PTHR45569:SF1">
    <property type="entry name" value="SENSOR PROTEIN KDPD"/>
    <property type="match status" value="1"/>
</dbReference>
<dbReference type="Pfam" id="PF13492">
    <property type="entry name" value="GAF_3"/>
    <property type="match status" value="1"/>
</dbReference>
<dbReference type="Pfam" id="PF02702">
    <property type="entry name" value="KdpD"/>
    <property type="match status" value="1"/>
</dbReference>
<dbReference type="Gene3D" id="3.40.50.300">
    <property type="entry name" value="P-loop containing nucleotide triphosphate hydrolases"/>
    <property type="match status" value="1"/>
</dbReference>
<evidence type="ECO:0000313" key="16">
    <source>
        <dbReference type="Proteomes" id="UP000282741"/>
    </source>
</evidence>
<dbReference type="Gene3D" id="3.30.565.10">
    <property type="entry name" value="Histidine kinase-like ATPase, C-terminal domain"/>
    <property type="match status" value="1"/>
</dbReference>
<dbReference type="FunFam" id="3.30.565.10:FF:000042">
    <property type="entry name" value="Two-component sensor histidine kinase KdpD"/>
    <property type="match status" value="1"/>
</dbReference>
<comment type="catalytic activity">
    <reaction evidence="1">
        <text>ATP + protein L-histidine = ADP + protein N-phospho-L-histidine.</text>
        <dbReference type="EC" id="2.7.13.3"/>
    </reaction>
</comment>
<dbReference type="CDD" id="cd00082">
    <property type="entry name" value="HisKA"/>
    <property type="match status" value="1"/>
</dbReference>
<dbReference type="Gene3D" id="1.20.120.620">
    <property type="entry name" value="Backbone structure of the membrane domain of e. Coli histidine kinase receptor kdpd"/>
    <property type="match status" value="1"/>
</dbReference>
<dbReference type="InterPro" id="IPR038318">
    <property type="entry name" value="KdpD_sf"/>
</dbReference>
<dbReference type="Proteomes" id="UP000282741">
    <property type="component" value="Chromosome"/>
</dbReference>
<dbReference type="SUPFAM" id="SSF55781">
    <property type="entry name" value="GAF domain-like"/>
    <property type="match status" value="1"/>
</dbReference>
<evidence type="ECO:0000256" key="2">
    <source>
        <dbReference type="ARBA" id="ARBA00004141"/>
    </source>
</evidence>
<dbReference type="RefSeq" id="WP_048939886.1">
    <property type="nucleotide sequence ID" value="NZ_CP012077.1"/>
</dbReference>
<dbReference type="SMART" id="SM00388">
    <property type="entry name" value="HisKA"/>
    <property type="match status" value="1"/>
</dbReference>
<dbReference type="PROSITE" id="PS50109">
    <property type="entry name" value="HIS_KIN"/>
    <property type="match status" value="1"/>
</dbReference>
<dbReference type="InterPro" id="IPR052023">
    <property type="entry name" value="Histidine_kinase_KdpD"/>
</dbReference>
<keyword evidence="10" id="KW-1133">Transmembrane helix</keyword>
<protein>
    <recommendedName>
        <fullName evidence="3">histidine kinase</fullName>
        <ecNumber evidence="3">2.7.13.3</ecNumber>
    </recommendedName>
</protein>
<keyword evidence="7" id="KW-0547">Nucleotide-binding</keyword>
<dbReference type="InterPro" id="IPR025201">
    <property type="entry name" value="KdpD_TM"/>
</dbReference>
<dbReference type="Pfam" id="PF02518">
    <property type="entry name" value="HATPase_c"/>
    <property type="match status" value="1"/>
</dbReference>
<evidence type="ECO:0000256" key="12">
    <source>
        <dbReference type="ARBA" id="ARBA00023136"/>
    </source>
</evidence>
<dbReference type="InterPro" id="IPR036890">
    <property type="entry name" value="HATPase_C_sf"/>
</dbReference>
<evidence type="ECO:0000256" key="1">
    <source>
        <dbReference type="ARBA" id="ARBA00000085"/>
    </source>
</evidence>
<evidence type="ECO:0000256" key="4">
    <source>
        <dbReference type="ARBA" id="ARBA00022553"/>
    </source>
</evidence>
<keyword evidence="6" id="KW-0812">Transmembrane</keyword>
<keyword evidence="11" id="KW-0902">Two-component regulatory system</keyword>
<dbReference type="AlphaFoldDB" id="A0AAN1RTM3"/>
<accession>A0AAN1RTM3</accession>
<comment type="function">
    <text evidence="13">Member of the two-component regulatory system KdpD/KdpE involved in the regulation of the kdp operon. KdpD may function as a membrane-associated protein kinase that phosphorylates KdpE in response to environmental signals.</text>
</comment>
<evidence type="ECO:0000256" key="11">
    <source>
        <dbReference type="ARBA" id="ARBA00023012"/>
    </source>
</evidence>
<dbReference type="PANTHER" id="PTHR45569">
    <property type="entry name" value="SENSOR PROTEIN KDPD"/>
    <property type="match status" value="1"/>
</dbReference>
<evidence type="ECO:0000256" key="3">
    <source>
        <dbReference type="ARBA" id="ARBA00012438"/>
    </source>
</evidence>
<dbReference type="EMBL" id="CP024172">
    <property type="protein sequence ID" value="AZW15834.1"/>
    <property type="molecule type" value="Genomic_DNA"/>
</dbReference>
<dbReference type="GO" id="GO:0042802">
    <property type="term" value="F:identical protein binding"/>
    <property type="evidence" value="ECO:0007669"/>
    <property type="project" value="UniProtKB-ARBA"/>
</dbReference>
<name>A0AAN1RTM3_9BORD</name>
<dbReference type="InterPro" id="IPR003852">
    <property type="entry name" value="Sig_transdc_His_kinase_KdpD_N"/>
</dbReference>
<proteinExistence type="predicted"/>
<dbReference type="Gene3D" id="1.10.287.130">
    <property type="match status" value="1"/>
</dbReference>
<evidence type="ECO:0000256" key="5">
    <source>
        <dbReference type="ARBA" id="ARBA00022679"/>
    </source>
</evidence>
<keyword evidence="8 15" id="KW-0418">Kinase</keyword>
<gene>
    <name evidence="15" type="ORF">CS347_03070</name>
</gene>
<dbReference type="CDD" id="cd00075">
    <property type="entry name" value="HATPase"/>
    <property type="match status" value="1"/>
</dbReference>
<evidence type="ECO:0000256" key="7">
    <source>
        <dbReference type="ARBA" id="ARBA00022741"/>
    </source>
</evidence>
<dbReference type="FunFam" id="3.40.50.300:FF:000483">
    <property type="entry name" value="Sensor histidine kinase KdpD"/>
    <property type="match status" value="1"/>
</dbReference>
<keyword evidence="5" id="KW-0808">Transferase</keyword>
<dbReference type="GO" id="GO:0005524">
    <property type="term" value="F:ATP binding"/>
    <property type="evidence" value="ECO:0007669"/>
    <property type="project" value="UniProtKB-KW"/>
</dbReference>
<dbReference type="InterPro" id="IPR004358">
    <property type="entry name" value="Sig_transdc_His_kin-like_C"/>
</dbReference>
<keyword evidence="12" id="KW-0472">Membrane</keyword>
<evidence type="ECO:0000259" key="14">
    <source>
        <dbReference type="PROSITE" id="PS50109"/>
    </source>
</evidence>
<comment type="subcellular location">
    <subcellularLocation>
        <location evidence="2">Membrane</location>
        <topology evidence="2">Multi-pass membrane protein</topology>
    </subcellularLocation>
</comment>
<dbReference type="InterPro" id="IPR003018">
    <property type="entry name" value="GAF"/>
</dbReference>
<dbReference type="SUPFAM" id="SSF47384">
    <property type="entry name" value="Homodimeric domain of signal transducing histidine kinase"/>
    <property type="match status" value="1"/>
</dbReference>
<keyword evidence="9" id="KW-0067">ATP-binding</keyword>
<dbReference type="Gene3D" id="3.30.450.40">
    <property type="match status" value="1"/>
</dbReference>
<dbReference type="SMART" id="SM00387">
    <property type="entry name" value="HATPase_c"/>
    <property type="match status" value="1"/>
</dbReference>
<dbReference type="InterPro" id="IPR003661">
    <property type="entry name" value="HisK_dim/P_dom"/>
</dbReference>
<organism evidence="15 16">
    <name type="scientific">Bordetella hinzii</name>
    <dbReference type="NCBI Taxonomy" id="103855"/>
    <lineage>
        <taxon>Bacteria</taxon>
        <taxon>Pseudomonadati</taxon>
        <taxon>Pseudomonadota</taxon>
        <taxon>Betaproteobacteria</taxon>
        <taxon>Burkholderiales</taxon>
        <taxon>Alcaligenaceae</taxon>
        <taxon>Bordetella</taxon>
    </lineage>
</organism>
<reference evidence="16" key="1">
    <citation type="submission" date="2017-10" db="EMBL/GenBank/DDBJ databases">
        <title>Whole genome sequencing of various Bordetella species.</title>
        <authorList>
            <person name="Weigand M.R."/>
            <person name="Loparev V."/>
            <person name="Peng Y."/>
            <person name="Bowden K.E."/>
            <person name="Tondella M.L."/>
            <person name="Williams M.M."/>
        </authorList>
    </citation>
    <scope>NUCLEOTIDE SEQUENCE [LARGE SCALE GENOMIC DNA]</scope>
    <source>
        <strain evidence="16">H720</strain>
    </source>
</reference>
<dbReference type="EC" id="2.7.13.3" evidence="3"/>
<dbReference type="InterPro" id="IPR027417">
    <property type="entry name" value="P-loop_NTPase"/>
</dbReference>
<dbReference type="InterPro" id="IPR036097">
    <property type="entry name" value="HisK_dim/P_sf"/>
</dbReference>
<dbReference type="Pfam" id="PF00512">
    <property type="entry name" value="HisKA"/>
    <property type="match status" value="1"/>
</dbReference>
<evidence type="ECO:0000256" key="9">
    <source>
        <dbReference type="ARBA" id="ARBA00022840"/>
    </source>
</evidence>
<evidence type="ECO:0000256" key="13">
    <source>
        <dbReference type="ARBA" id="ARBA00057300"/>
    </source>
</evidence>
<dbReference type="PRINTS" id="PR00344">
    <property type="entry name" value="BCTRLSENSOR"/>
</dbReference>
<dbReference type="GO" id="GO:0000155">
    <property type="term" value="F:phosphorelay sensor kinase activity"/>
    <property type="evidence" value="ECO:0007669"/>
    <property type="project" value="InterPro"/>
</dbReference>
<dbReference type="InterPro" id="IPR005467">
    <property type="entry name" value="His_kinase_dom"/>
</dbReference>
<keyword evidence="4" id="KW-0597">Phosphoprotein</keyword>
<dbReference type="Pfam" id="PF13493">
    <property type="entry name" value="DUF4118"/>
    <property type="match status" value="1"/>
</dbReference>
<evidence type="ECO:0000256" key="6">
    <source>
        <dbReference type="ARBA" id="ARBA00022692"/>
    </source>
</evidence>
<dbReference type="GO" id="GO:0005886">
    <property type="term" value="C:plasma membrane"/>
    <property type="evidence" value="ECO:0007669"/>
    <property type="project" value="TreeGrafter"/>
</dbReference>
<dbReference type="GO" id="GO:0005737">
    <property type="term" value="C:cytoplasm"/>
    <property type="evidence" value="ECO:0007669"/>
    <property type="project" value="UniProtKB-ARBA"/>
</dbReference>
<dbReference type="SUPFAM" id="SSF55874">
    <property type="entry name" value="ATPase domain of HSP90 chaperone/DNA topoisomerase II/histidine kinase"/>
    <property type="match status" value="1"/>
</dbReference>
<dbReference type="InterPro" id="IPR003594">
    <property type="entry name" value="HATPase_dom"/>
</dbReference>